<evidence type="ECO:0008006" key="3">
    <source>
        <dbReference type="Google" id="ProtNLM"/>
    </source>
</evidence>
<evidence type="ECO:0000313" key="1">
    <source>
        <dbReference type="EMBL" id="QHM71674.1"/>
    </source>
</evidence>
<dbReference type="Pfam" id="PF23746">
    <property type="entry name" value="Gp41_Mu"/>
    <property type="match status" value="1"/>
</dbReference>
<proteinExistence type="predicted"/>
<gene>
    <name evidence="1" type="ORF">C7M51_01965</name>
</gene>
<protein>
    <recommendedName>
        <fullName evidence="3">Mu-like prophage FluMu protein gp41</fullName>
    </recommendedName>
</protein>
<name>A0A6P1Q085_9GAMM</name>
<dbReference type="AlphaFoldDB" id="A0A6P1Q085"/>
<dbReference type="Proteomes" id="UP000464053">
    <property type="component" value="Chromosome"/>
</dbReference>
<dbReference type="KEGG" id="mint:C7M51_01965"/>
<organism evidence="1 2">
    <name type="scientific">Mixta intestinalis</name>
    <dbReference type="NCBI Taxonomy" id="1615494"/>
    <lineage>
        <taxon>Bacteria</taxon>
        <taxon>Pseudomonadati</taxon>
        <taxon>Pseudomonadota</taxon>
        <taxon>Gammaproteobacteria</taxon>
        <taxon>Enterobacterales</taxon>
        <taxon>Erwiniaceae</taxon>
        <taxon>Mixta</taxon>
    </lineage>
</organism>
<evidence type="ECO:0000313" key="2">
    <source>
        <dbReference type="Proteomes" id="UP000464053"/>
    </source>
</evidence>
<sequence length="133" mass="14333">MLEQEILEQLKNGGFRLADGLPYGTGEDAEMQYDVTFRELTAGDIIDAQLASERVVETRNGPQLVSSAAQMGVELLRRQISSVGCIKGPLSVVMLKKLSTGDFERLTIASEMKDSAAATKLASERGRVAAVSE</sequence>
<keyword evidence="2" id="KW-1185">Reference proteome</keyword>
<dbReference type="InterPro" id="IPR056974">
    <property type="entry name" value="Tail_Gp41-like"/>
</dbReference>
<dbReference type="EMBL" id="CP028271">
    <property type="protein sequence ID" value="QHM71674.1"/>
    <property type="molecule type" value="Genomic_DNA"/>
</dbReference>
<reference evidence="1 2" key="1">
    <citation type="submission" date="2018-03" db="EMBL/GenBank/DDBJ databases">
        <title>Pantoea intestinalis SRCM103226 isolated form the mealworm.</title>
        <authorList>
            <person name="Jeong D.-Y."/>
            <person name="Kim J.W."/>
        </authorList>
    </citation>
    <scope>NUCLEOTIDE SEQUENCE [LARGE SCALE GENOMIC DNA]</scope>
    <source>
        <strain evidence="1 2">SRCM103226</strain>
    </source>
</reference>
<accession>A0A6P1Q085</accession>